<dbReference type="EMBL" id="RJAI01000036">
    <property type="protein sequence ID" value="RNF87773.1"/>
    <property type="molecule type" value="Genomic_DNA"/>
</dbReference>
<reference evidence="1 5" key="2">
    <citation type="submission" date="2016-12" db="EMBL/GenBank/DDBJ databases">
        <title>Draft Genome Sequence of Mercury Resistant Pseudomonas DRA525.</title>
        <authorList>
            <person name="Drace K.M."/>
        </authorList>
    </citation>
    <scope>NUCLEOTIDE SEQUENCE [LARGE SCALE GENOMIC DNA]</scope>
    <source>
        <strain evidence="1 5">DRA525</strain>
    </source>
</reference>
<evidence type="ECO:0000313" key="4">
    <source>
        <dbReference type="Proteomes" id="UP000050437"/>
    </source>
</evidence>
<accession>A0A0P7CNI5</accession>
<accession>A0A1L5PP43</accession>
<evidence type="ECO:0000313" key="5">
    <source>
        <dbReference type="Proteomes" id="UP000185146"/>
    </source>
</evidence>
<evidence type="ECO:0000313" key="1">
    <source>
        <dbReference type="EMBL" id="APO81908.1"/>
    </source>
</evidence>
<dbReference type="OrthoDB" id="8857594at2"/>
<protein>
    <submittedName>
        <fullName evidence="2">Uncharacterized protein</fullName>
    </submittedName>
</protein>
<dbReference type="Proteomes" id="UP000050437">
    <property type="component" value="Unassembled WGS sequence"/>
</dbReference>
<evidence type="ECO:0000313" key="3">
    <source>
        <dbReference type="EMBL" id="RNF87773.1"/>
    </source>
</evidence>
<reference evidence="3 6" key="3">
    <citation type="submission" date="2018-10" db="EMBL/GenBank/DDBJ databases">
        <title>An outbreak of IMP-63 producing strain in France.</title>
        <authorList>
            <person name="Bour M."/>
            <person name="Liapis E."/>
            <person name="Plesiat P."/>
        </authorList>
    </citation>
    <scope>NUCLEOTIDE SEQUENCE [LARGE SCALE GENOMIC DNA]</scope>
    <source>
        <strain evidence="3 6">12917</strain>
    </source>
</reference>
<gene>
    <name evidence="1" type="ORF">BL240_10840</name>
    <name evidence="3" type="ORF">EFK07_14845</name>
    <name evidence="2" type="ORF">HB13667_15965</name>
</gene>
<dbReference type="Proteomes" id="UP000278162">
    <property type="component" value="Unassembled WGS sequence"/>
</dbReference>
<dbReference type="AlphaFoldDB" id="A0A0P7CNI5"/>
<organism evidence="2 4">
    <name type="scientific">Pseudomonas putida</name>
    <name type="common">Arthrobacter siderocapsulatus</name>
    <dbReference type="NCBI Taxonomy" id="303"/>
    <lineage>
        <taxon>Bacteria</taxon>
        <taxon>Pseudomonadati</taxon>
        <taxon>Pseudomonadota</taxon>
        <taxon>Gammaproteobacteria</taxon>
        <taxon>Pseudomonadales</taxon>
        <taxon>Pseudomonadaceae</taxon>
        <taxon>Pseudomonas</taxon>
    </lineage>
</organism>
<dbReference type="GeneID" id="97167619"/>
<reference evidence="2 4" key="1">
    <citation type="submission" date="2015-10" db="EMBL/GenBank/DDBJ databases">
        <title>Pseudomonas putida clinical strains.</title>
        <authorList>
            <person name="Molina L."/>
            <person name="Udaondo Z."/>
        </authorList>
    </citation>
    <scope>NUCLEOTIDE SEQUENCE [LARGE SCALE GENOMIC DNA]</scope>
    <source>
        <strain evidence="2 4">HB13667</strain>
    </source>
</reference>
<dbReference type="Proteomes" id="UP000185146">
    <property type="component" value="Chromosome"/>
</dbReference>
<dbReference type="RefSeq" id="WP_023662326.1">
    <property type="nucleotide sequence ID" value="NZ_CP007620.1"/>
</dbReference>
<proteinExistence type="predicted"/>
<evidence type="ECO:0000313" key="6">
    <source>
        <dbReference type="Proteomes" id="UP000278162"/>
    </source>
</evidence>
<sequence>MDRATGVIRRPIHHPIRPLITWEEAWKGPDEGLIRCWEIGRERALAQPELARHCADGALPVLGWKGGHDRALKKPMKYGSFKYLAQWQGLRGEDLFIDTRTELTLTCNHTGMLTTFTPDQEKYANAVMLME</sequence>
<name>A0A0P7CNI5_PSEPU</name>
<dbReference type="EMBL" id="CP018743">
    <property type="protein sequence ID" value="APO81908.1"/>
    <property type="molecule type" value="Genomic_DNA"/>
</dbReference>
<evidence type="ECO:0000313" key="2">
    <source>
        <dbReference type="EMBL" id="KPM62907.1"/>
    </source>
</evidence>
<dbReference type="EMBL" id="LKKS01000101">
    <property type="protein sequence ID" value="KPM62907.1"/>
    <property type="molecule type" value="Genomic_DNA"/>
</dbReference>